<sequence>MARNNALNFNLPSVDDLFSTEESRAEARLEKVVNLNPSEISNFPDHPFKVRMDAAMQEMAESVKQYGVLVPALVRPKQGGGYEMVAGHRRKMAAELAQLLEIPCIVRNLTDDEATIIMVDSNLQREQILPSEKAFAYKMKLDAMKRQGQRTDLTSATVLQKSTGKTSRQMLAEQVGESHEQIRKYIRLTHLIPDILELVDNSVLREPEVLQIAMRPAVELSYLRKEEQADLFAIMEEMDCTPSHAQAIKMRQMSEAKTGDERLAKDALVAIMKEEKPNQKEQIKIPKERISKYFAPGTPAQKIEDTIVQALELYRRRQRSLER</sequence>
<dbReference type="InterPro" id="IPR050336">
    <property type="entry name" value="Chromosome_partition/occlusion"/>
</dbReference>
<dbReference type="SUPFAM" id="SSF110849">
    <property type="entry name" value="ParB/Sulfiredoxin"/>
    <property type="match status" value="1"/>
</dbReference>
<dbReference type="Pfam" id="PF02195">
    <property type="entry name" value="ParB_N"/>
    <property type="match status" value="1"/>
</dbReference>
<proteinExistence type="inferred from homology"/>
<dbReference type="GO" id="GO:0005694">
    <property type="term" value="C:chromosome"/>
    <property type="evidence" value="ECO:0007669"/>
    <property type="project" value="TreeGrafter"/>
</dbReference>
<evidence type="ECO:0000313" key="4">
    <source>
        <dbReference type="Proteomes" id="UP000029585"/>
    </source>
</evidence>
<dbReference type="SMART" id="SM00470">
    <property type="entry name" value="ParB"/>
    <property type="match status" value="1"/>
</dbReference>
<reference evidence="3 4" key="1">
    <citation type="submission" date="2011-08" db="EMBL/GenBank/DDBJ databases">
        <title>The Genome Sequence of Clostridium orbiscindens 1_3_50AFAA.</title>
        <authorList>
            <consortium name="The Broad Institute Genome Sequencing Platform"/>
            <person name="Earl A."/>
            <person name="Ward D."/>
            <person name="Feldgarden M."/>
            <person name="Gevers D."/>
            <person name="Daigneault M."/>
            <person name="Strauss J."/>
            <person name="Allen-Vercoe E."/>
            <person name="Young S.K."/>
            <person name="Zeng Q."/>
            <person name="Gargeya S."/>
            <person name="Fitzgerald M."/>
            <person name="Haas B."/>
            <person name="Abouelleil A."/>
            <person name="Alvarado L."/>
            <person name="Arachchi H.M."/>
            <person name="Berlin A."/>
            <person name="Brown A."/>
            <person name="Chapman S.B."/>
            <person name="Chen Z."/>
            <person name="Dunbar C."/>
            <person name="Freedman E."/>
            <person name="Gearin G."/>
            <person name="Gellesch M."/>
            <person name="Goldberg J."/>
            <person name="Griggs A."/>
            <person name="Gujja S."/>
            <person name="Heiman D."/>
            <person name="Howarth C."/>
            <person name="Larson L."/>
            <person name="Lui A."/>
            <person name="MacDonald P.J.P."/>
            <person name="Montmayeur A."/>
            <person name="Murphy C."/>
            <person name="Neiman D."/>
            <person name="Pearson M."/>
            <person name="Priest M."/>
            <person name="Roberts A."/>
            <person name="Saif S."/>
            <person name="Shea T."/>
            <person name="Shenoy N."/>
            <person name="Sisk P."/>
            <person name="Stolte C."/>
            <person name="Sykes S."/>
            <person name="Wortman J."/>
            <person name="Nusbaum C."/>
            <person name="Birren B."/>
        </authorList>
    </citation>
    <scope>NUCLEOTIDE SEQUENCE [LARGE SCALE GENOMIC DNA]</scope>
    <source>
        <strain evidence="3 4">1_3_50AFAA</strain>
    </source>
</reference>
<feature type="domain" description="ParB-like N-terminal" evidence="2">
    <location>
        <begin position="33"/>
        <end position="123"/>
    </location>
</feature>
<comment type="caution">
    <text evidence="3">The sequence shown here is derived from an EMBL/GenBank/DDBJ whole genome shotgun (WGS) entry which is preliminary data.</text>
</comment>
<dbReference type="GO" id="GO:0007059">
    <property type="term" value="P:chromosome segregation"/>
    <property type="evidence" value="ECO:0007669"/>
    <property type="project" value="TreeGrafter"/>
</dbReference>
<dbReference type="NCBIfam" id="TIGR00180">
    <property type="entry name" value="parB_part"/>
    <property type="match status" value="1"/>
</dbReference>
<organism evidence="3 4">
    <name type="scientific">Flavonifractor plautii 1_3_50AFAA</name>
    <dbReference type="NCBI Taxonomy" id="742738"/>
    <lineage>
        <taxon>Bacteria</taxon>
        <taxon>Bacillati</taxon>
        <taxon>Bacillota</taxon>
        <taxon>Clostridia</taxon>
        <taxon>Eubacteriales</taxon>
        <taxon>Oscillospiraceae</taxon>
        <taxon>Flavonifractor</taxon>
    </lineage>
</organism>
<dbReference type="PATRIC" id="fig|742738.3.peg.2125"/>
<name>A0A096B8I7_FLAPL</name>
<dbReference type="AlphaFoldDB" id="A0A096B8I7"/>
<dbReference type="InterPro" id="IPR003115">
    <property type="entry name" value="ParB_N"/>
</dbReference>
<dbReference type="CDD" id="cd16407">
    <property type="entry name" value="ParB_N_like"/>
    <property type="match status" value="1"/>
</dbReference>
<keyword evidence="4" id="KW-1185">Reference proteome</keyword>
<dbReference type="Gene3D" id="3.90.1530.30">
    <property type="match status" value="1"/>
</dbReference>
<dbReference type="Proteomes" id="UP000029585">
    <property type="component" value="Unassembled WGS sequence"/>
</dbReference>
<evidence type="ECO:0000256" key="1">
    <source>
        <dbReference type="ARBA" id="ARBA00006295"/>
    </source>
</evidence>
<dbReference type="InterPro" id="IPR036086">
    <property type="entry name" value="ParB/Sulfiredoxin_sf"/>
</dbReference>
<dbReference type="eggNOG" id="COG1475">
    <property type="taxonomic scope" value="Bacteria"/>
</dbReference>
<protein>
    <recommendedName>
        <fullName evidence="2">ParB-like N-terminal domain-containing protein</fullName>
    </recommendedName>
</protein>
<evidence type="ECO:0000313" key="3">
    <source>
        <dbReference type="EMBL" id="KGF55340.1"/>
    </source>
</evidence>
<dbReference type="SUPFAM" id="SSF109709">
    <property type="entry name" value="KorB DNA-binding domain-like"/>
    <property type="match status" value="1"/>
</dbReference>
<dbReference type="Gene3D" id="1.10.10.2830">
    <property type="match status" value="1"/>
</dbReference>
<comment type="similarity">
    <text evidence="1">Belongs to the ParB family.</text>
</comment>
<gene>
    <name evidence="3" type="ORF">HMPREF9460_02075</name>
</gene>
<dbReference type="PANTHER" id="PTHR33375">
    <property type="entry name" value="CHROMOSOME-PARTITIONING PROTEIN PARB-RELATED"/>
    <property type="match status" value="1"/>
</dbReference>
<dbReference type="InterPro" id="IPR004437">
    <property type="entry name" value="ParB/RepB/Spo0J"/>
</dbReference>
<accession>A0A096B8I7</accession>
<dbReference type="HOGENOM" id="CLU_023853_5_0_9"/>
<evidence type="ECO:0000259" key="2">
    <source>
        <dbReference type="SMART" id="SM00470"/>
    </source>
</evidence>
<dbReference type="GO" id="GO:0003677">
    <property type="term" value="F:DNA binding"/>
    <property type="evidence" value="ECO:0007669"/>
    <property type="project" value="InterPro"/>
</dbReference>
<dbReference type="RefSeq" id="WP_009258164.1">
    <property type="nucleotide sequence ID" value="NZ_KN174163.1"/>
</dbReference>
<dbReference type="PANTHER" id="PTHR33375:SF1">
    <property type="entry name" value="CHROMOSOME-PARTITIONING PROTEIN PARB-RELATED"/>
    <property type="match status" value="1"/>
</dbReference>
<dbReference type="EMBL" id="ADLO01000059">
    <property type="protein sequence ID" value="KGF55340.1"/>
    <property type="molecule type" value="Genomic_DNA"/>
</dbReference>